<dbReference type="AlphaFoldDB" id="A0A0C3Q8N5"/>
<feature type="compositionally biased region" description="Basic and acidic residues" evidence="1">
    <location>
        <begin position="36"/>
        <end position="47"/>
    </location>
</feature>
<evidence type="ECO:0000256" key="1">
    <source>
        <dbReference type="SAM" id="MobiDB-lite"/>
    </source>
</evidence>
<feature type="compositionally biased region" description="Basic and acidic residues" evidence="1">
    <location>
        <begin position="73"/>
        <end position="90"/>
    </location>
</feature>
<protein>
    <submittedName>
        <fullName evidence="2">Uncharacterized protein</fullName>
    </submittedName>
</protein>
<dbReference type="Proteomes" id="UP000054248">
    <property type="component" value="Unassembled WGS sequence"/>
</dbReference>
<accession>A0A0C3Q8N5</accession>
<name>A0A0C3Q8N5_9AGAM</name>
<dbReference type="EMBL" id="KN823185">
    <property type="protein sequence ID" value="KIO20144.1"/>
    <property type="molecule type" value="Genomic_DNA"/>
</dbReference>
<proteinExistence type="predicted"/>
<evidence type="ECO:0000313" key="2">
    <source>
        <dbReference type="EMBL" id="KIO20144.1"/>
    </source>
</evidence>
<keyword evidence="3" id="KW-1185">Reference proteome</keyword>
<evidence type="ECO:0000313" key="3">
    <source>
        <dbReference type="Proteomes" id="UP000054248"/>
    </source>
</evidence>
<sequence length="90" mass="10204">MIDNPSCLMVSYTTHGSPTGQERPLTLRQSNQRKVRTQEKGERKQKQGTEILSRPSRHRTTVKQATRSVTFARKGEYEGEGKRGENKGDS</sequence>
<gene>
    <name evidence="2" type="ORF">M407DRAFT_140266</name>
</gene>
<feature type="compositionally biased region" description="Polar residues" evidence="1">
    <location>
        <begin position="11"/>
        <end position="20"/>
    </location>
</feature>
<organism evidence="2 3">
    <name type="scientific">Tulasnella calospora MUT 4182</name>
    <dbReference type="NCBI Taxonomy" id="1051891"/>
    <lineage>
        <taxon>Eukaryota</taxon>
        <taxon>Fungi</taxon>
        <taxon>Dikarya</taxon>
        <taxon>Basidiomycota</taxon>
        <taxon>Agaricomycotina</taxon>
        <taxon>Agaricomycetes</taxon>
        <taxon>Cantharellales</taxon>
        <taxon>Tulasnellaceae</taxon>
        <taxon>Tulasnella</taxon>
    </lineage>
</organism>
<dbReference type="HOGENOM" id="CLU_2442487_0_0_1"/>
<reference evidence="2 3" key="1">
    <citation type="submission" date="2014-04" db="EMBL/GenBank/DDBJ databases">
        <authorList>
            <consortium name="DOE Joint Genome Institute"/>
            <person name="Kuo A."/>
            <person name="Girlanda M."/>
            <person name="Perotto S."/>
            <person name="Kohler A."/>
            <person name="Nagy L.G."/>
            <person name="Floudas D."/>
            <person name="Copeland A."/>
            <person name="Barry K.W."/>
            <person name="Cichocki N."/>
            <person name="Veneault-Fourrey C."/>
            <person name="LaButti K."/>
            <person name="Lindquist E.A."/>
            <person name="Lipzen A."/>
            <person name="Lundell T."/>
            <person name="Morin E."/>
            <person name="Murat C."/>
            <person name="Sun H."/>
            <person name="Tunlid A."/>
            <person name="Henrissat B."/>
            <person name="Grigoriev I.V."/>
            <person name="Hibbett D.S."/>
            <person name="Martin F."/>
            <person name="Nordberg H.P."/>
            <person name="Cantor M.N."/>
            <person name="Hua S.X."/>
        </authorList>
    </citation>
    <scope>NUCLEOTIDE SEQUENCE [LARGE SCALE GENOMIC DNA]</scope>
    <source>
        <strain evidence="2 3">MUT 4182</strain>
    </source>
</reference>
<feature type="region of interest" description="Disordered" evidence="1">
    <location>
        <begin position="11"/>
        <end position="90"/>
    </location>
</feature>
<reference evidence="3" key="2">
    <citation type="submission" date="2015-01" db="EMBL/GenBank/DDBJ databases">
        <title>Evolutionary Origins and Diversification of the Mycorrhizal Mutualists.</title>
        <authorList>
            <consortium name="DOE Joint Genome Institute"/>
            <consortium name="Mycorrhizal Genomics Consortium"/>
            <person name="Kohler A."/>
            <person name="Kuo A."/>
            <person name="Nagy L.G."/>
            <person name="Floudas D."/>
            <person name="Copeland A."/>
            <person name="Barry K.W."/>
            <person name="Cichocki N."/>
            <person name="Veneault-Fourrey C."/>
            <person name="LaButti K."/>
            <person name="Lindquist E.A."/>
            <person name="Lipzen A."/>
            <person name="Lundell T."/>
            <person name="Morin E."/>
            <person name="Murat C."/>
            <person name="Riley R."/>
            <person name="Ohm R."/>
            <person name="Sun H."/>
            <person name="Tunlid A."/>
            <person name="Henrissat B."/>
            <person name="Grigoriev I.V."/>
            <person name="Hibbett D.S."/>
            <person name="Martin F."/>
        </authorList>
    </citation>
    <scope>NUCLEOTIDE SEQUENCE [LARGE SCALE GENOMIC DNA]</scope>
    <source>
        <strain evidence="3">MUT 4182</strain>
    </source>
</reference>